<dbReference type="AlphaFoldDB" id="A0AAD4QWP0"/>
<feature type="transmembrane region" description="Helical" evidence="1">
    <location>
        <begin position="7"/>
        <end position="28"/>
    </location>
</feature>
<dbReference type="Pfam" id="PF10326">
    <property type="entry name" value="7TM_GPCR_Str"/>
    <property type="match status" value="1"/>
</dbReference>
<sequence>MITFIKVNEIFCTIAGSALNAWLIRLIITCSDKDHSSSDWILLQNCVLEIAMLIISFIVQPSGAGERGFGVMTQEGFIDTHNEAINFTLFSISIVVSCWLVDSSAVQFVHRYLVVCKQQSVTFWKYALMLCCGGSFSVFFIMVYICFMIATPYSVIEPFYANMSEEMSTKRIAMVYPQGNPFMSFLTWYTLFLVAIRYTVVLSTGGLTWMYVRRELRNVSQRGNCRSKNLNFQVTMAITGQAITPLLCNVIPNLFNCYSSITKTTFSFAGFLSVYSAVIMKWMPIMNATLTVLIIKNAMTPRATCTNVWIVIGLALILTYLSDLSEAVKISVKEYETARLHKAGEKPDDPRSFYSLLMEADISGKLWFGQNNTIRFAIKDVISAERGRDSNKTEFYDFQKLAKVNKDTSKEDMFNRGLKSVKYDVPLDGALVYRNKEESRYVQIYGVQRVDVSELEYHLKIKFIPSDVYSVEKRSNNNTSEFETLEESETSSVSFFNSI</sequence>
<dbReference type="InterPro" id="IPR019428">
    <property type="entry name" value="7TM_GPCR_serpentine_rcpt_Str"/>
</dbReference>
<evidence type="ECO:0000313" key="2">
    <source>
        <dbReference type="EMBL" id="KAI1706049.1"/>
    </source>
</evidence>
<keyword evidence="1" id="KW-1133">Transmembrane helix</keyword>
<dbReference type="PANTHER" id="PTHR22943">
    <property type="entry name" value="7-TRANSMEMBRANE DOMAIN RECEPTOR C.ELEGANS"/>
    <property type="match status" value="1"/>
</dbReference>
<dbReference type="PANTHER" id="PTHR22943:SF248">
    <property type="entry name" value="SEVEN TM RECEPTOR"/>
    <property type="match status" value="1"/>
</dbReference>
<gene>
    <name evidence="2" type="ORF">DdX_13279</name>
</gene>
<proteinExistence type="predicted"/>
<reference evidence="2" key="1">
    <citation type="submission" date="2022-01" db="EMBL/GenBank/DDBJ databases">
        <title>Genome Sequence Resource for Two Populations of Ditylenchus destructor, the Migratory Endoparasitic Phytonematode.</title>
        <authorList>
            <person name="Zhang H."/>
            <person name="Lin R."/>
            <person name="Xie B."/>
        </authorList>
    </citation>
    <scope>NUCLEOTIDE SEQUENCE</scope>
    <source>
        <strain evidence="2">BazhouSP</strain>
    </source>
</reference>
<feature type="transmembrane region" description="Helical" evidence="1">
    <location>
        <begin position="186"/>
        <end position="212"/>
    </location>
</feature>
<feature type="transmembrane region" description="Helical" evidence="1">
    <location>
        <begin position="40"/>
        <end position="59"/>
    </location>
</feature>
<feature type="transmembrane region" description="Helical" evidence="1">
    <location>
        <begin position="127"/>
        <end position="150"/>
    </location>
</feature>
<feature type="transmembrane region" description="Helical" evidence="1">
    <location>
        <begin position="264"/>
        <end position="283"/>
    </location>
</feature>
<protein>
    <submittedName>
        <fullName evidence="2">Serpentine type 7TM GPCR chemoreceptor str domain-containing protein</fullName>
    </submittedName>
</protein>
<evidence type="ECO:0000256" key="1">
    <source>
        <dbReference type="SAM" id="Phobius"/>
    </source>
</evidence>
<dbReference type="EMBL" id="JAKKPZ010000051">
    <property type="protein sequence ID" value="KAI1706049.1"/>
    <property type="molecule type" value="Genomic_DNA"/>
</dbReference>
<evidence type="ECO:0000313" key="3">
    <source>
        <dbReference type="Proteomes" id="UP001201812"/>
    </source>
</evidence>
<accession>A0AAD4QWP0</accession>
<feature type="transmembrane region" description="Helical" evidence="1">
    <location>
        <begin position="232"/>
        <end position="252"/>
    </location>
</feature>
<organism evidence="2 3">
    <name type="scientific">Ditylenchus destructor</name>
    <dbReference type="NCBI Taxonomy" id="166010"/>
    <lineage>
        <taxon>Eukaryota</taxon>
        <taxon>Metazoa</taxon>
        <taxon>Ecdysozoa</taxon>
        <taxon>Nematoda</taxon>
        <taxon>Chromadorea</taxon>
        <taxon>Rhabditida</taxon>
        <taxon>Tylenchina</taxon>
        <taxon>Tylenchomorpha</taxon>
        <taxon>Sphaerularioidea</taxon>
        <taxon>Anguinidae</taxon>
        <taxon>Anguininae</taxon>
        <taxon>Ditylenchus</taxon>
    </lineage>
</organism>
<name>A0AAD4QWP0_9BILA</name>
<comment type="caution">
    <text evidence="2">The sequence shown here is derived from an EMBL/GenBank/DDBJ whole genome shotgun (WGS) entry which is preliminary data.</text>
</comment>
<feature type="transmembrane region" description="Helical" evidence="1">
    <location>
        <begin position="304"/>
        <end position="321"/>
    </location>
</feature>
<dbReference type="Proteomes" id="UP001201812">
    <property type="component" value="Unassembled WGS sequence"/>
</dbReference>
<keyword evidence="3" id="KW-1185">Reference proteome</keyword>
<keyword evidence="1" id="KW-0472">Membrane</keyword>
<keyword evidence="1" id="KW-0812">Transmembrane</keyword>